<comment type="similarity">
    <text evidence="1">Belongs to the leucine-binding protein family.</text>
</comment>
<evidence type="ECO:0000313" key="7">
    <source>
        <dbReference type="EMBL" id="RAI36024.1"/>
    </source>
</evidence>
<dbReference type="CDD" id="cd06342">
    <property type="entry name" value="PBP1_ABC_LIVBP-like"/>
    <property type="match status" value="1"/>
</dbReference>
<dbReference type="OrthoDB" id="9768386at2"/>
<keyword evidence="4" id="KW-0029">Amino-acid transport</keyword>
<feature type="signal peptide" evidence="5">
    <location>
        <begin position="1"/>
        <end position="29"/>
    </location>
</feature>
<proteinExistence type="inferred from homology"/>
<dbReference type="PANTHER" id="PTHR47151">
    <property type="entry name" value="LEU/ILE/VAL-BINDING ABC TRANSPORTER SUBUNIT"/>
    <property type="match status" value="1"/>
</dbReference>
<name>A0A327KD37_9BRAD</name>
<keyword evidence="8" id="KW-1185">Reference proteome</keyword>
<feature type="domain" description="Leucine-binding protein" evidence="6">
    <location>
        <begin position="30"/>
        <end position="364"/>
    </location>
</feature>
<dbReference type="PRINTS" id="PR00337">
    <property type="entry name" value="LEUILEVALBP"/>
</dbReference>
<keyword evidence="3 5" id="KW-0732">Signal</keyword>
<comment type="caution">
    <text evidence="7">The sequence shown here is derived from an EMBL/GenBank/DDBJ whole genome shotgun (WGS) entry which is preliminary data.</text>
</comment>
<evidence type="ECO:0000256" key="3">
    <source>
        <dbReference type="ARBA" id="ARBA00022729"/>
    </source>
</evidence>
<evidence type="ECO:0000259" key="6">
    <source>
        <dbReference type="Pfam" id="PF13458"/>
    </source>
</evidence>
<dbReference type="AlphaFoldDB" id="A0A327KD37"/>
<dbReference type="EMBL" id="NPEU01000234">
    <property type="protein sequence ID" value="RAI36024.1"/>
    <property type="molecule type" value="Genomic_DNA"/>
</dbReference>
<dbReference type="InterPro" id="IPR000709">
    <property type="entry name" value="Leu_Ile_Val-bd"/>
</dbReference>
<keyword evidence="2" id="KW-0813">Transport</keyword>
<accession>A0A327KD37</accession>
<dbReference type="PANTHER" id="PTHR47151:SF2">
    <property type="entry name" value="AMINO ACID BINDING PROTEIN"/>
    <property type="match status" value="1"/>
</dbReference>
<sequence length="388" mass="41115">MIHARTQVLGLGLALALAGGLAATGAAQAQIRMGVGGPMTGGSAAFGAQLKQGVEQAVQDINAAGGIMGQKIELSAGDDRGDPKEGVSVANKFAADGIKFVVGHFNSGVTMPASEVYQDNGMLAITPAATNPKITERKMWNMFRVCGRDDQQGGMAGAIIADKFKGKRVAVVHDKTTYGQGLADETRKAMNAKGIKEVLYEGVNKDDKDFTALVSKLKAANPDLVYWGGLHDTGGLILRQMRDQGVKAPLMGGDGLADDEFASIAGPGAEGTLMTFSPDPRTNPKNKAIVEAFRKRGFEPQAYTLYSYAIVQIMKAAIEEAKSTDPKKVAAVLATGKPFDTVLGTLAFDKKGDISNDGYLVDGKKKDRYVLYVWKKGPDGKLSYFEAE</sequence>
<dbReference type="InterPro" id="IPR028082">
    <property type="entry name" value="Peripla_BP_I"/>
</dbReference>
<evidence type="ECO:0000256" key="1">
    <source>
        <dbReference type="ARBA" id="ARBA00010062"/>
    </source>
</evidence>
<dbReference type="SUPFAM" id="SSF53822">
    <property type="entry name" value="Periplasmic binding protein-like I"/>
    <property type="match status" value="1"/>
</dbReference>
<evidence type="ECO:0000256" key="4">
    <source>
        <dbReference type="ARBA" id="ARBA00022970"/>
    </source>
</evidence>
<gene>
    <name evidence="7" type="ORF">CH338_18250</name>
</gene>
<dbReference type="InterPro" id="IPR028081">
    <property type="entry name" value="Leu-bd"/>
</dbReference>
<feature type="chain" id="PRO_5016302215" evidence="5">
    <location>
        <begin position="30"/>
        <end position="388"/>
    </location>
</feature>
<dbReference type="Pfam" id="PF13458">
    <property type="entry name" value="Peripla_BP_6"/>
    <property type="match status" value="1"/>
</dbReference>
<protein>
    <submittedName>
        <fullName evidence="7">Branched chain amino acid ABC transporter substrate-binding protein</fullName>
    </submittedName>
</protein>
<dbReference type="Gene3D" id="3.40.50.2300">
    <property type="match status" value="2"/>
</dbReference>
<evidence type="ECO:0000256" key="2">
    <source>
        <dbReference type="ARBA" id="ARBA00022448"/>
    </source>
</evidence>
<dbReference type="RefSeq" id="WP_111358557.1">
    <property type="nucleotide sequence ID" value="NZ_NHSK01000280.1"/>
</dbReference>
<dbReference type="Proteomes" id="UP000248863">
    <property type="component" value="Unassembled WGS sequence"/>
</dbReference>
<evidence type="ECO:0000256" key="5">
    <source>
        <dbReference type="SAM" id="SignalP"/>
    </source>
</evidence>
<dbReference type="GO" id="GO:0006865">
    <property type="term" value="P:amino acid transport"/>
    <property type="evidence" value="ECO:0007669"/>
    <property type="project" value="UniProtKB-KW"/>
</dbReference>
<evidence type="ECO:0000313" key="8">
    <source>
        <dbReference type="Proteomes" id="UP000248863"/>
    </source>
</evidence>
<reference evidence="7 8" key="1">
    <citation type="submission" date="2017-07" db="EMBL/GenBank/DDBJ databases">
        <title>Draft Genome Sequences of Select Purple Nonsulfur Bacteria.</title>
        <authorList>
            <person name="Lasarre B."/>
            <person name="Mckinlay J.B."/>
        </authorList>
    </citation>
    <scope>NUCLEOTIDE SEQUENCE [LARGE SCALE GENOMIC DNA]</scope>
    <source>
        <strain evidence="7 8">DSM 11907</strain>
    </source>
</reference>
<organism evidence="7 8">
    <name type="scientific">Rhodoplanes elegans</name>
    <dbReference type="NCBI Taxonomy" id="29408"/>
    <lineage>
        <taxon>Bacteria</taxon>
        <taxon>Pseudomonadati</taxon>
        <taxon>Pseudomonadota</taxon>
        <taxon>Alphaproteobacteria</taxon>
        <taxon>Hyphomicrobiales</taxon>
        <taxon>Nitrobacteraceae</taxon>
        <taxon>Rhodoplanes</taxon>
    </lineage>
</organism>